<keyword evidence="3" id="KW-0175">Coiled coil</keyword>
<feature type="compositionally biased region" description="Acidic residues" evidence="4">
    <location>
        <begin position="68"/>
        <end position="80"/>
    </location>
</feature>
<keyword evidence="5" id="KW-1133">Transmembrane helix</keyword>
<evidence type="ECO:0000256" key="4">
    <source>
        <dbReference type="SAM" id="MobiDB-lite"/>
    </source>
</evidence>
<evidence type="ECO:0000256" key="5">
    <source>
        <dbReference type="SAM" id="Phobius"/>
    </source>
</evidence>
<feature type="transmembrane region" description="Helical" evidence="5">
    <location>
        <begin position="809"/>
        <end position="833"/>
    </location>
</feature>
<dbReference type="GO" id="GO:0046872">
    <property type="term" value="F:metal ion binding"/>
    <property type="evidence" value="ECO:0007669"/>
    <property type="project" value="UniProtKB-KW"/>
</dbReference>
<keyword evidence="2" id="KW-0106">Calcium</keyword>
<dbReference type="PANTHER" id="PTHR45911">
    <property type="entry name" value="C2 DOMAIN-CONTAINING PROTEIN"/>
    <property type="match status" value="1"/>
</dbReference>
<keyword evidence="1" id="KW-0479">Metal-binding</keyword>
<feature type="domain" description="C2" evidence="6">
    <location>
        <begin position="162"/>
        <end position="288"/>
    </location>
</feature>
<feature type="coiled-coil region" evidence="3">
    <location>
        <begin position="713"/>
        <end position="761"/>
    </location>
</feature>
<dbReference type="SMART" id="SM00239">
    <property type="entry name" value="C2"/>
    <property type="match status" value="2"/>
</dbReference>
<feature type="transmembrane region" description="Helical" evidence="5">
    <location>
        <begin position="1014"/>
        <end position="1036"/>
    </location>
</feature>
<dbReference type="Pfam" id="PF00168">
    <property type="entry name" value="C2"/>
    <property type="match status" value="2"/>
</dbReference>
<dbReference type="Proteomes" id="UP000000759">
    <property type="component" value="Chromosome 28"/>
</dbReference>
<reference evidence="8" key="2">
    <citation type="submission" date="2008-08" db="EMBL/GenBank/DDBJ databases">
        <authorList>
            <consortium name="Diatom Consortium"/>
            <person name="Grigoriev I."/>
            <person name="Grimwood J."/>
            <person name="Kuo A."/>
            <person name="Otillar R.P."/>
            <person name="Salamov A."/>
            <person name="Detter J.C."/>
            <person name="Lindquist E."/>
            <person name="Shapiro H."/>
            <person name="Lucas S."/>
            <person name="Glavina del Rio T."/>
            <person name="Pitluck S."/>
            <person name="Rokhsar D."/>
            <person name="Bowler C."/>
        </authorList>
    </citation>
    <scope>GENOME REANNOTATION</scope>
    <source>
        <strain evidence="8">CCAP 1055/1</strain>
    </source>
</reference>
<dbReference type="STRING" id="556484.B7GDI8"/>
<feature type="region of interest" description="Disordered" evidence="4">
    <location>
        <begin position="42"/>
        <end position="80"/>
    </location>
</feature>
<dbReference type="AlphaFoldDB" id="B7GDI8"/>
<dbReference type="KEGG" id="pti:PHATRDRAFT_50272"/>
<dbReference type="InParanoid" id="B7GDI8"/>
<dbReference type="HOGENOM" id="CLU_292316_0_0_1"/>
<dbReference type="PROSITE" id="PS50004">
    <property type="entry name" value="C2"/>
    <property type="match status" value="2"/>
</dbReference>
<organism evidence="7 8">
    <name type="scientific">Phaeodactylum tricornutum (strain CCAP 1055/1)</name>
    <dbReference type="NCBI Taxonomy" id="556484"/>
    <lineage>
        <taxon>Eukaryota</taxon>
        <taxon>Sar</taxon>
        <taxon>Stramenopiles</taxon>
        <taxon>Ochrophyta</taxon>
        <taxon>Bacillariophyta</taxon>
        <taxon>Bacillariophyceae</taxon>
        <taxon>Bacillariophycidae</taxon>
        <taxon>Naviculales</taxon>
        <taxon>Phaeodactylaceae</taxon>
        <taxon>Phaeodactylum</taxon>
    </lineage>
</organism>
<dbReference type="SUPFAM" id="SSF49562">
    <property type="entry name" value="C2 domain (Calcium/lipid-binding domain, CaLB)"/>
    <property type="match status" value="2"/>
</dbReference>
<evidence type="ECO:0000256" key="3">
    <source>
        <dbReference type="SAM" id="Coils"/>
    </source>
</evidence>
<dbReference type="OrthoDB" id="270970at2759"/>
<gene>
    <name evidence="7" type="ORF">PHATRDRAFT_50272</name>
</gene>
<evidence type="ECO:0000256" key="1">
    <source>
        <dbReference type="ARBA" id="ARBA00022723"/>
    </source>
</evidence>
<keyword evidence="5" id="KW-0812">Transmembrane</keyword>
<dbReference type="InterPro" id="IPR035892">
    <property type="entry name" value="C2_domain_sf"/>
</dbReference>
<dbReference type="RefSeq" id="XP_002185220.1">
    <property type="nucleotide sequence ID" value="XM_002185184.1"/>
</dbReference>
<dbReference type="OMA" id="ANDFCEI"/>
<dbReference type="Gene3D" id="2.60.40.150">
    <property type="entry name" value="C2 domain"/>
    <property type="match status" value="2"/>
</dbReference>
<evidence type="ECO:0000256" key="2">
    <source>
        <dbReference type="ARBA" id="ARBA00022837"/>
    </source>
</evidence>
<protein>
    <recommendedName>
        <fullName evidence="6">C2 domain-containing protein</fullName>
    </recommendedName>
</protein>
<dbReference type="CDD" id="cd00030">
    <property type="entry name" value="C2"/>
    <property type="match status" value="2"/>
</dbReference>
<feature type="region of interest" description="Disordered" evidence="4">
    <location>
        <begin position="334"/>
        <end position="387"/>
    </location>
</feature>
<dbReference type="EMBL" id="CM000630">
    <property type="protein sequence ID" value="EEC43352.1"/>
    <property type="molecule type" value="Genomic_DNA"/>
</dbReference>
<feature type="compositionally biased region" description="Basic residues" evidence="4">
    <location>
        <begin position="43"/>
        <end position="56"/>
    </location>
</feature>
<dbReference type="GeneID" id="7199114"/>
<reference evidence="7 8" key="1">
    <citation type="journal article" date="2008" name="Nature">
        <title>The Phaeodactylum genome reveals the evolutionary history of diatom genomes.</title>
        <authorList>
            <person name="Bowler C."/>
            <person name="Allen A.E."/>
            <person name="Badger J.H."/>
            <person name="Grimwood J."/>
            <person name="Jabbari K."/>
            <person name="Kuo A."/>
            <person name="Maheswari U."/>
            <person name="Martens C."/>
            <person name="Maumus F."/>
            <person name="Otillar R.P."/>
            <person name="Rayko E."/>
            <person name="Salamov A."/>
            <person name="Vandepoele K."/>
            <person name="Beszteri B."/>
            <person name="Gruber A."/>
            <person name="Heijde M."/>
            <person name="Katinka M."/>
            <person name="Mock T."/>
            <person name="Valentin K."/>
            <person name="Verret F."/>
            <person name="Berges J.A."/>
            <person name="Brownlee C."/>
            <person name="Cadoret J.P."/>
            <person name="Chiovitti A."/>
            <person name="Choi C.J."/>
            <person name="Coesel S."/>
            <person name="De Martino A."/>
            <person name="Detter J.C."/>
            <person name="Durkin C."/>
            <person name="Falciatore A."/>
            <person name="Fournet J."/>
            <person name="Haruta M."/>
            <person name="Huysman M.J."/>
            <person name="Jenkins B.D."/>
            <person name="Jiroutova K."/>
            <person name="Jorgensen R.E."/>
            <person name="Joubert Y."/>
            <person name="Kaplan A."/>
            <person name="Kroger N."/>
            <person name="Kroth P.G."/>
            <person name="La Roche J."/>
            <person name="Lindquist E."/>
            <person name="Lommer M."/>
            <person name="Martin-Jezequel V."/>
            <person name="Lopez P.J."/>
            <person name="Lucas S."/>
            <person name="Mangogna M."/>
            <person name="McGinnis K."/>
            <person name="Medlin L.K."/>
            <person name="Montsant A."/>
            <person name="Oudot-Le Secq M.P."/>
            <person name="Napoli C."/>
            <person name="Obornik M."/>
            <person name="Parker M.S."/>
            <person name="Petit J.L."/>
            <person name="Porcel B.M."/>
            <person name="Poulsen N."/>
            <person name="Robison M."/>
            <person name="Rychlewski L."/>
            <person name="Rynearson T.A."/>
            <person name="Schmutz J."/>
            <person name="Shapiro H."/>
            <person name="Siaut M."/>
            <person name="Stanley M."/>
            <person name="Sussman M.R."/>
            <person name="Taylor A.R."/>
            <person name="Vardi A."/>
            <person name="von Dassow P."/>
            <person name="Vyverman W."/>
            <person name="Willis A."/>
            <person name="Wyrwicz L.S."/>
            <person name="Rokhsar D.S."/>
            <person name="Weissenbach J."/>
            <person name="Armbrust E.V."/>
            <person name="Green B.R."/>
            <person name="Van de Peer Y."/>
            <person name="Grigoriev I.V."/>
        </authorList>
    </citation>
    <scope>NUCLEOTIDE SEQUENCE [LARGE SCALE GENOMIC DNA]</scope>
    <source>
        <strain evidence="7 8">CCAP 1055/1</strain>
    </source>
</reference>
<sequence length="1043" mass="119836">MPRLLNKKRRRRKISLEVHRTYRSPTKFYDECFVRVLEPATKAGRRAARRRARHRTSGQPEASLATIDAEDDEDDGDEDSTVVPAEYLDGARDEENTGIEGWRAKYRFPISGLKVKNTYKDAVIVAILLGKLKQTRELIFDSVSLAEDFCKVLEKELEGEEQRAEAKVKAEFGDIVMPQGEITLLMEIVSGWNLPIGDFDKSDPFVICMLNGKEVHRTKYISKTLDPIWTLKTGSLFLLTINPKELFLSEGLLCLVMDFDKVGKNEKLGAITIPPRVLFDSKGDRMEFKLGPPPGKTGEVDGHLAIRCRRASEHDIHFLKDYADSQKRNALQNRFHKEPAQSTDTKGGSGNIASYFRRQSRTVKDGNEEVKEYKVRPGPHPKRKDQTTWMTHDQVEKESLKESEEWIDTGSGKLGRLFVEIIGCDDLPNLDTGGRNKTDTFVSIVYQDSVVSTDIIDDCLSPRWMPWTKRAFIFHIMHSSSQLFLGVFDFDEGINPTDDHDLVGRVSVDLTNLRKDTLYTLKYNIFTTARMADRKRRGSITVRLRLEIEDDRKLLLSNLEPPPDMYVNVKKRKDFRVVRYTCTGKYDMTKYDMKYINSYIEELLSIQHVLYYLQDALMVLILWRGTLPIEIRGETYKFPVHSLSAFIAAVLLVEQPQLIPSLFFGCIAWLIIAIMDYRQNLPDLWSRCKTFREFIYILFVGKSPISPHNIKQYEQYEEAKKFLEDQQKRIEESEKAAERAYEESVKAQEEYEREMEEIGEADVDISTKTGGVSLDPFKPILFPVQQNLALICRYLRHVRYVLFWEECYIAFWVSAGCLLLSIICVFIPWFFLIKWTSRFLVWFTFGPWMKLVDVYYVGKIKPPTEAEIQEKKKLDREKRRLQTSAAAAKARVKRENATKLKAMKKYMFGRYIAKVPILKEDRYRDLPLPSSTAVPYRPKPLPLSELAMQEAGYHRTRLPGQHLVGDMIPRAETLGFTEAPIGQATAHPRLVDKKRPGGNISSGLESTTSAYAKIGSLIVAAGLISWFCVPVFAAMAEKVINFF</sequence>
<keyword evidence="8" id="KW-1185">Reference proteome</keyword>
<proteinExistence type="predicted"/>
<name>B7GDI8_PHATC</name>
<feature type="domain" description="C2" evidence="6">
    <location>
        <begin position="396"/>
        <end position="523"/>
    </location>
</feature>
<evidence type="ECO:0000259" key="6">
    <source>
        <dbReference type="PROSITE" id="PS50004"/>
    </source>
</evidence>
<keyword evidence="5" id="KW-0472">Membrane</keyword>
<dbReference type="InterPro" id="IPR000008">
    <property type="entry name" value="C2_dom"/>
</dbReference>
<evidence type="ECO:0000313" key="7">
    <source>
        <dbReference type="EMBL" id="EEC43352.1"/>
    </source>
</evidence>
<dbReference type="eggNOG" id="ENOG502SCBC">
    <property type="taxonomic scope" value="Eukaryota"/>
</dbReference>
<dbReference type="PaxDb" id="2850-Phatr50272"/>
<accession>B7GDI8</accession>
<evidence type="ECO:0000313" key="8">
    <source>
        <dbReference type="Proteomes" id="UP000000759"/>
    </source>
</evidence>
<feature type="compositionally biased region" description="Basic and acidic residues" evidence="4">
    <location>
        <begin position="362"/>
        <end position="375"/>
    </location>
</feature>